<evidence type="ECO:0000313" key="2">
    <source>
        <dbReference type="Proteomes" id="UP000054567"/>
    </source>
</evidence>
<gene>
    <name evidence="1" type="ORF">CPAG_00292</name>
</gene>
<organism evidence="1 2">
    <name type="scientific">Coccidioides posadasii RMSCC 3488</name>
    <dbReference type="NCBI Taxonomy" id="454284"/>
    <lineage>
        <taxon>Eukaryota</taxon>
        <taxon>Fungi</taxon>
        <taxon>Dikarya</taxon>
        <taxon>Ascomycota</taxon>
        <taxon>Pezizomycotina</taxon>
        <taxon>Eurotiomycetes</taxon>
        <taxon>Eurotiomycetidae</taxon>
        <taxon>Onygenales</taxon>
        <taxon>Onygenaceae</taxon>
        <taxon>Coccidioides</taxon>
    </lineage>
</organism>
<evidence type="ECO:0000313" key="1">
    <source>
        <dbReference type="EMBL" id="KMM63940.1"/>
    </source>
</evidence>
<dbReference type="AlphaFoldDB" id="A0A0J6F3S7"/>
<name>A0A0J6F3S7_COCPO</name>
<reference evidence="1 2" key="1">
    <citation type="submission" date="2007-06" db="EMBL/GenBank/DDBJ databases">
        <title>The Genome Sequence of Coccidioides posadasii RMSCC_3488.</title>
        <authorList>
            <consortium name="Coccidioides Genome Resources Consortium"/>
            <consortium name="The Broad Institute Genome Sequencing Platform"/>
            <person name="Henn M.R."/>
            <person name="Sykes S."/>
            <person name="Young S."/>
            <person name="Jaffe D."/>
            <person name="Berlin A."/>
            <person name="Alvarez P."/>
            <person name="Butler J."/>
            <person name="Gnerre S."/>
            <person name="Grabherr M."/>
            <person name="Mauceli E."/>
            <person name="Brockman W."/>
            <person name="Kodira C."/>
            <person name="Alvarado L."/>
            <person name="Zeng Q."/>
            <person name="Crawford M."/>
            <person name="Antoine C."/>
            <person name="Devon K."/>
            <person name="Galgiani J."/>
            <person name="Orsborn K."/>
            <person name="Lewis M.L."/>
            <person name="Nusbaum C."/>
            <person name="Galagan J."/>
            <person name="Birren B."/>
        </authorList>
    </citation>
    <scope>NUCLEOTIDE SEQUENCE [LARGE SCALE GENOMIC DNA]</scope>
    <source>
        <strain evidence="1 2">RMSCC 3488</strain>
    </source>
</reference>
<sequence>MCPMLLIFINRLEDLKCWPPNGSFNANADAKIQFYSGWEHTAASLNTAASTLTSQTTFREAYHHTSHKAECPMLPVQRGIILPKLFLIWSIALYLDVVLKSTGYDSAVLETIT</sequence>
<reference evidence="2" key="3">
    <citation type="journal article" date="2010" name="Genome Res.">
        <title>Population genomic sequencing of Coccidioides fungi reveals recent hybridization and transposon control.</title>
        <authorList>
            <person name="Neafsey D.E."/>
            <person name="Barker B.M."/>
            <person name="Sharpton T.J."/>
            <person name="Stajich J.E."/>
            <person name="Park D.J."/>
            <person name="Whiston E."/>
            <person name="Hung C.-Y."/>
            <person name="McMahan C."/>
            <person name="White J."/>
            <person name="Sykes S."/>
            <person name="Heiman D."/>
            <person name="Young S."/>
            <person name="Zeng Q."/>
            <person name="Abouelleil A."/>
            <person name="Aftuck L."/>
            <person name="Bessette D."/>
            <person name="Brown A."/>
            <person name="FitzGerald M."/>
            <person name="Lui A."/>
            <person name="Macdonald J.P."/>
            <person name="Priest M."/>
            <person name="Orbach M.J."/>
            <person name="Galgiani J.N."/>
            <person name="Kirkland T.N."/>
            <person name="Cole G.T."/>
            <person name="Birren B.W."/>
            <person name="Henn M.R."/>
            <person name="Taylor J.W."/>
            <person name="Rounsley S.D."/>
        </authorList>
    </citation>
    <scope>NUCLEOTIDE SEQUENCE [LARGE SCALE GENOMIC DNA]</scope>
    <source>
        <strain evidence="2">RMSCC 3488</strain>
    </source>
</reference>
<dbReference type="EMBL" id="DS268109">
    <property type="protein sequence ID" value="KMM63940.1"/>
    <property type="molecule type" value="Genomic_DNA"/>
</dbReference>
<reference evidence="2" key="2">
    <citation type="journal article" date="2009" name="Genome Res.">
        <title>Comparative genomic analyses of the human fungal pathogens Coccidioides and their relatives.</title>
        <authorList>
            <person name="Sharpton T.J."/>
            <person name="Stajich J.E."/>
            <person name="Rounsley S.D."/>
            <person name="Gardner M.J."/>
            <person name="Wortman J.R."/>
            <person name="Jordar V.S."/>
            <person name="Maiti R."/>
            <person name="Kodira C.D."/>
            <person name="Neafsey D.E."/>
            <person name="Zeng Q."/>
            <person name="Hung C.-Y."/>
            <person name="McMahan C."/>
            <person name="Muszewska A."/>
            <person name="Grynberg M."/>
            <person name="Mandel M.A."/>
            <person name="Kellner E.M."/>
            <person name="Barker B.M."/>
            <person name="Galgiani J.N."/>
            <person name="Orbach M.J."/>
            <person name="Kirkland T.N."/>
            <person name="Cole G.T."/>
            <person name="Henn M.R."/>
            <person name="Birren B.W."/>
            <person name="Taylor J.W."/>
        </authorList>
    </citation>
    <scope>NUCLEOTIDE SEQUENCE [LARGE SCALE GENOMIC DNA]</scope>
    <source>
        <strain evidence="2">RMSCC 3488</strain>
    </source>
</reference>
<dbReference type="Proteomes" id="UP000054567">
    <property type="component" value="Unassembled WGS sequence"/>
</dbReference>
<proteinExistence type="predicted"/>
<protein>
    <submittedName>
        <fullName evidence="1">Uncharacterized protein</fullName>
    </submittedName>
</protein>
<dbReference type="VEuPathDB" id="FungiDB:CPAG_00292"/>
<accession>A0A0J6F3S7</accession>